<dbReference type="RefSeq" id="WP_285930532.1">
    <property type="nucleotide sequence ID" value="NZ_JASTZU010000018.1"/>
</dbReference>
<dbReference type="SUPFAM" id="SSF53474">
    <property type="entry name" value="alpha/beta-Hydrolases"/>
    <property type="match status" value="1"/>
</dbReference>
<evidence type="ECO:0000313" key="3">
    <source>
        <dbReference type="EMBL" id="MDL4839612.1"/>
    </source>
</evidence>
<dbReference type="InterPro" id="IPR050300">
    <property type="entry name" value="GDXG_lipolytic_enzyme"/>
</dbReference>
<evidence type="ECO:0000313" key="4">
    <source>
        <dbReference type="Proteomes" id="UP001235343"/>
    </source>
</evidence>
<protein>
    <submittedName>
        <fullName evidence="3">Alpha/beta hydrolase</fullName>
    </submittedName>
</protein>
<dbReference type="PANTHER" id="PTHR48081:SF6">
    <property type="entry name" value="PEPTIDASE S9 PROLYL OLIGOPEPTIDASE CATALYTIC DOMAIN-CONTAINING PROTEIN"/>
    <property type="match status" value="1"/>
</dbReference>
<organism evidence="3 4">
    <name type="scientific">Aquibacillus rhizosphaerae</name>
    <dbReference type="NCBI Taxonomy" id="3051431"/>
    <lineage>
        <taxon>Bacteria</taxon>
        <taxon>Bacillati</taxon>
        <taxon>Bacillota</taxon>
        <taxon>Bacilli</taxon>
        <taxon>Bacillales</taxon>
        <taxon>Bacillaceae</taxon>
        <taxon>Aquibacillus</taxon>
    </lineage>
</organism>
<dbReference type="InterPro" id="IPR029058">
    <property type="entry name" value="AB_hydrolase_fold"/>
</dbReference>
<dbReference type="PANTHER" id="PTHR48081">
    <property type="entry name" value="AB HYDROLASE SUPERFAMILY PROTEIN C4A8.06C"/>
    <property type="match status" value="1"/>
</dbReference>
<gene>
    <name evidence="3" type="ORF">QQS35_03950</name>
</gene>
<name>A0ABT7L1E4_9BACI</name>
<dbReference type="EMBL" id="JASTZU010000018">
    <property type="protein sequence ID" value="MDL4839612.1"/>
    <property type="molecule type" value="Genomic_DNA"/>
</dbReference>
<comment type="caution">
    <text evidence="3">The sequence shown here is derived from an EMBL/GenBank/DDBJ whole genome shotgun (WGS) entry which is preliminary data.</text>
</comment>
<proteinExistence type="predicted"/>
<feature type="domain" description="BD-FAE-like" evidence="2">
    <location>
        <begin position="31"/>
        <end position="217"/>
    </location>
</feature>
<keyword evidence="1 3" id="KW-0378">Hydrolase</keyword>
<accession>A0ABT7L1E4</accession>
<reference evidence="3 4" key="1">
    <citation type="submission" date="2023-06" db="EMBL/GenBank/DDBJ databases">
        <title>Aquibacillus rhizosphaerae LR5S19.</title>
        <authorList>
            <person name="Sun J.-Q."/>
        </authorList>
    </citation>
    <scope>NUCLEOTIDE SEQUENCE [LARGE SCALE GENOMIC DNA]</scope>
    <source>
        <strain evidence="3 4">LR5S19</strain>
    </source>
</reference>
<dbReference type="InterPro" id="IPR049492">
    <property type="entry name" value="BD-FAE-like_dom"/>
</dbReference>
<evidence type="ECO:0000256" key="1">
    <source>
        <dbReference type="ARBA" id="ARBA00022801"/>
    </source>
</evidence>
<dbReference type="GO" id="GO:0016787">
    <property type="term" value="F:hydrolase activity"/>
    <property type="evidence" value="ECO:0007669"/>
    <property type="project" value="UniProtKB-KW"/>
</dbReference>
<keyword evidence="4" id="KW-1185">Reference proteome</keyword>
<dbReference type="Proteomes" id="UP001235343">
    <property type="component" value="Unassembled WGS sequence"/>
</dbReference>
<dbReference type="Pfam" id="PF20434">
    <property type="entry name" value="BD-FAE"/>
    <property type="match status" value="1"/>
</dbReference>
<sequence length="261" mass="29238">MNIKLYPSEAIRAEGANEHCPSMTPYLLEGNSRYPLIIVIPGGGYSHRADHEGSPVAKWLNSLGISAVVLNYRVNPDFHTYPMEDAQRAIKMVRHYADEWQIDKDRVGVLGFSAGGHLASTVGTHFEGDHLVDEDPISQQSNRPNLMILCYPVITMGKYTHLGSKQTLLGRNHEESLVNYYSNEKHVDEKTPPTFLWHTADDSSVPVENSIHFVESLSKHNVSHELHIFESGPHGLGLAKDSYSVSMWTTLCEIWLKGKGF</sequence>
<dbReference type="Gene3D" id="3.40.50.1820">
    <property type="entry name" value="alpha/beta hydrolase"/>
    <property type="match status" value="1"/>
</dbReference>
<evidence type="ECO:0000259" key="2">
    <source>
        <dbReference type="Pfam" id="PF20434"/>
    </source>
</evidence>